<dbReference type="AlphaFoldDB" id="A0A0A9AVU6"/>
<protein>
    <submittedName>
        <fullName evidence="1">Uncharacterized protein</fullName>
    </submittedName>
</protein>
<accession>A0A0A9AVU6</accession>
<dbReference type="EMBL" id="GBRH01242654">
    <property type="protein sequence ID" value="JAD55241.1"/>
    <property type="molecule type" value="Transcribed_RNA"/>
</dbReference>
<reference evidence="1" key="1">
    <citation type="submission" date="2014-09" db="EMBL/GenBank/DDBJ databases">
        <authorList>
            <person name="Magalhaes I.L.F."/>
            <person name="Oliveira U."/>
            <person name="Santos F.R."/>
            <person name="Vidigal T.H.D.A."/>
            <person name="Brescovit A.D."/>
            <person name="Santos A.J."/>
        </authorList>
    </citation>
    <scope>NUCLEOTIDE SEQUENCE</scope>
    <source>
        <tissue evidence="1">Shoot tissue taken approximately 20 cm above the soil surface</tissue>
    </source>
</reference>
<sequence length="18" mass="1985">MVLSPLTLLIPKFLTANL</sequence>
<reference evidence="1" key="2">
    <citation type="journal article" date="2015" name="Data Brief">
        <title>Shoot transcriptome of the giant reed, Arundo donax.</title>
        <authorList>
            <person name="Barrero R.A."/>
            <person name="Guerrero F.D."/>
            <person name="Moolhuijzen P."/>
            <person name="Goolsby J.A."/>
            <person name="Tidwell J."/>
            <person name="Bellgard S.E."/>
            <person name="Bellgard M.I."/>
        </authorList>
    </citation>
    <scope>NUCLEOTIDE SEQUENCE</scope>
    <source>
        <tissue evidence="1">Shoot tissue taken approximately 20 cm above the soil surface</tissue>
    </source>
</reference>
<organism evidence="1">
    <name type="scientific">Arundo donax</name>
    <name type="common">Giant reed</name>
    <name type="synonym">Donax arundinaceus</name>
    <dbReference type="NCBI Taxonomy" id="35708"/>
    <lineage>
        <taxon>Eukaryota</taxon>
        <taxon>Viridiplantae</taxon>
        <taxon>Streptophyta</taxon>
        <taxon>Embryophyta</taxon>
        <taxon>Tracheophyta</taxon>
        <taxon>Spermatophyta</taxon>
        <taxon>Magnoliopsida</taxon>
        <taxon>Liliopsida</taxon>
        <taxon>Poales</taxon>
        <taxon>Poaceae</taxon>
        <taxon>PACMAD clade</taxon>
        <taxon>Arundinoideae</taxon>
        <taxon>Arundineae</taxon>
        <taxon>Arundo</taxon>
    </lineage>
</organism>
<proteinExistence type="predicted"/>
<evidence type="ECO:0000313" key="1">
    <source>
        <dbReference type="EMBL" id="JAD55241.1"/>
    </source>
</evidence>
<name>A0A0A9AVU6_ARUDO</name>